<dbReference type="PANTHER" id="PTHR43135:SF3">
    <property type="entry name" value="ALPHA-D-RIBOSE 1-METHYLPHOSPHONATE 5-TRIPHOSPHATE DIPHOSPHATASE"/>
    <property type="match status" value="1"/>
</dbReference>
<keyword evidence="4" id="KW-1185">Reference proteome</keyword>
<feature type="signal peptide" evidence="1">
    <location>
        <begin position="1"/>
        <end position="24"/>
    </location>
</feature>
<sequence length="424" mass="46467">MKINTKKTLLNLALLTSLLAPVHANDMVPSAAQSEPILFTNATLHTVTDGVIKNGDLLIENGKILAIGNNLVSSDAAIIDLSGKHVFPGIVALDTSIGLVEVSAVKESDDRREIGAVNPQLSVTTAYNADSEVIPTVRHNGIAYAQVVPSGNGLAGQSALVNLDAWNIDDALYPTGLQMHLYWPQIRWPSSDEKRYKKQQEQLNKRLNILNQSFEDSYRFYIANKKPSGDQALASMMPLFAGEGQLYIHADTQSQIEQAISLARKYDFKIVIVGGYDAWRSAVALNEIGAKVIYTNTLGLPKRRDEPIDQAFKIPSLLKQTGVAFALGYSSSWDSRNLPFAAGQTVSYGLTKQEALKAITLDAAKIMNVDNLGALSKGYKASFIISNGDILDPSTAKVEQLYIEGRKVDLNNRQQQLYQKYLKR</sequence>
<evidence type="ECO:0000259" key="2">
    <source>
        <dbReference type="Pfam" id="PF01979"/>
    </source>
</evidence>
<proteinExistence type="predicted"/>
<dbReference type="Gene3D" id="2.30.40.10">
    <property type="entry name" value="Urease, subunit C, domain 1"/>
    <property type="match status" value="1"/>
</dbReference>
<dbReference type="SUPFAM" id="SSF51338">
    <property type="entry name" value="Composite domain of metallo-dependent hydrolases"/>
    <property type="match status" value="1"/>
</dbReference>
<dbReference type="Pfam" id="PF01979">
    <property type="entry name" value="Amidohydro_1"/>
    <property type="match status" value="1"/>
</dbReference>
<dbReference type="InterPro" id="IPR051781">
    <property type="entry name" value="Metallo-dep_Hydrolase"/>
</dbReference>
<evidence type="ECO:0000313" key="3">
    <source>
        <dbReference type="EMBL" id="RJY19077.1"/>
    </source>
</evidence>
<dbReference type="AlphaFoldDB" id="A0A3A6U0Q2"/>
<name>A0A3A6U0Q2_9GAMM</name>
<organism evidence="3 4">
    <name type="scientific">Parashewanella spongiae</name>
    <dbReference type="NCBI Taxonomy" id="342950"/>
    <lineage>
        <taxon>Bacteria</taxon>
        <taxon>Pseudomonadati</taxon>
        <taxon>Pseudomonadota</taxon>
        <taxon>Gammaproteobacteria</taxon>
        <taxon>Alteromonadales</taxon>
        <taxon>Shewanellaceae</taxon>
        <taxon>Parashewanella</taxon>
    </lineage>
</organism>
<dbReference type="EMBL" id="QYYH01000008">
    <property type="protein sequence ID" value="RJY19077.1"/>
    <property type="molecule type" value="Genomic_DNA"/>
</dbReference>
<keyword evidence="1" id="KW-0732">Signal</keyword>
<feature type="domain" description="Amidohydrolase-related" evidence="2">
    <location>
        <begin position="309"/>
        <end position="392"/>
    </location>
</feature>
<protein>
    <submittedName>
        <fullName evidence="3">Amidohydrolase</fullName>
    </submittedName>
</protein>
<dbReference type="Gene3D" id="3.20.20.140">
    <property type="entry name" value="Metal-dependent hydrolases"/>
    <property type="match status" value="1"/>
</dbReference>
<dbReference type="SUPFAM" id="SSF51556">
    <property type="entry name" value="Metallo-dependent hydrolases"/>
    <property type="match status" value="1"/>
</dbReference>
<comment type="caution">
    <text evidence="3">The sequence shown here is derived from an EMBL/GenBank/DDBJ whole genome shotgun (WGS) entry which is preliminary data.</text>
</comment>
<feature type="chain" id="PRO_5017230011" evidence="1">
    <location>
        <begin position="25"/>
        <end position="424"/>
    </location>
</feature>
<evidence type="ECO:0000256" key="1">
    <source>
        <dbReference type="SAM" id="SignalP"/>
    </source>
</evidence>
<dbReference type="OrthoDB" id="783596at2"/>
<keyword evidence="3" id="KW-0378">Hydrolase</keyword>
<dbReference type="GO" id="GO:0016810">
    <property type="term" value="F:hydrolase activity, acting on carbon-nitrogen (but not peptide) bonds"/>
    <property type="evidence" value="ECO:0007669"/>
    <property type="project" value="InterPro"/>
</dbReference>
<dbReference type="InterPro" id="IPR006680">
    <property type="entry name" value="Amidohydro-rel"/>
</dbReference>
<gene>
    <name evidence="3" type="ORF">D5R81_02200</name>
</gene>
<evidence type="ECO:0000313" key="4">
    <source>
        <dbReference type="Proteomes" id="UP000273022"/>
    </source>
</evidence>
<dbReference type="PANTHER" id="PTHR43135">
    <property type="entry name" value="ALPHA-D-RIBOSE 1-METHYLPHOSPHONATE 5-TRIPHOSPHATE DIPHOSPHATASE"/>
    <property type="match status" value="1"/>
</dbReference>
<reference evidence="3 4" key="1">
    <citation type="submission" date="2018-09" db="EMBL/GenBank/DDBJ databases">
        <title>Phylogeny of the Shewanellaceae, and recommendation for two new genera, Pseudoshewanella and Parashewanella.</title>
        <authorList>
            <person name="Wang G."/>
        </authorList>
    </citation>
    <scope>NUCLEOTIDE SEQUENCE [LARGE SCALE GENOMIC DNA]</scope>
    <source>
        <strain evidence="3 4">KCTC 22492</strain>
    </source>
</reference>
<accession>A0A3A6U0Q2</accession>
<dbReference type="Proteomes" id="UP000273022">
    <property type="component" value="Unassembled WGS sequence"/>
</dbReference>
<dbReference type="InterPro" id="IPR032466">
    <property type="entry name" value="Metal_Hydrolase"/>
</dbReference>
<dbReference type="InterPro" id="IPR011059">
    <property type="entry name" value="Metal-dep_hydrolase_composite"/>
</dbReference>